<proteinExistence type="predicted"/>
<comment type="caution">
    <text evidence="1">The sequence shown here is derived from an EMBL/GenBank/DDBJ whole genome shotgun (WGS) entry which is preliminary data.</text>
</comment>
<keyword evidence="2" id="KW-1185">Reference proteome</keyword>
<name>A0A7J7RRX9_MYOMY</name>
<dbReference type="Proteomes" id="UP000527355">
    <property type="component" value="Unassembled WGS sequence"/>
</dbReference>
<sequence length="134" mass="14877">MQRIRIPRHLPSLRNHSSLDIPLCFQGRPLPTPSHPAIAPHRRGNCGPADRVRCFPHAAGFPPDGCLVSVFTARGLSKRTHVVAGVSELPALPRRSIRPSCSVFLALLTGDRCWLLPRRKKTPQKNTTPTHLDF</sequence>
<organism evidence="1 2">
    <name type="scientific">Myotis myotis</name>
    <name type="common">Greater mouse-eared bat</name>
    <name type="synonym">Vespertilio myotis</name>
    <dbReference type="NCBI Taxonomy" id="51298"/>
    <lineage>
        <taxon>Eukaryota</taxon>
        <taxon>Metazoa</taxon>
        <taxon>Chordata</taxon>
        <taxon>Craniata</taxon>
        <taxon>Vertebrata</taxon>
        <taxon>Euteleostomi</taxon>
        <taxon>Mammalia</taxon>
        <taxon>Eutheria</taxon>
        <taxon>Laurasiatheria</taxon>
        <taxon>Chiroptera</taxon>
        <taxon>Yangochiroptera</taxon>
        <taxon>Vespertilionidae</taxon>
        <taxon>Myotis</taxon>
    </lineage>
</organism>
<reference evidence="1 2" key="1">
    <citation type="journal article" date="2020" name="Nature">
        <title>Six reference-quality genomes reveal evolution of bat adaptations.</title>
        <authorList>
            <person name="Jebb D."/>
            <person name="Huang Z."/>
            <person name="Pippel M."/>
            <person name="Hughes G.M."/>
            <person name="Lavrichenko K."/>
            <person name="Devanna P."/>
            <person name="Winkler S."/>
            <person name="Jermiin L.S."/>
            <person name="Skirmuntt E.C."/>
            <person name="Katzourakis A."/>
            <person name="Burkitt-Gray L."/>
            <person name="Ray D.A."/>
            <person name="Sullivan K.A.M."/>
            <person name="Roscito J.G."/>
            <person name="Kirilenko B.M."/>
            <person name="Davalos L.M."/>
            <person name="Corthals A.P."/>
            <person name="Power M.L."/>
            <person name="Jones G."/>
            <person name="Ransome R.D."/>
            <person name="Dechmann D.K.N."/>
            <person name="Locatelli A.G."/>
            <person name="Puechmaille S.J."/>
            <person name="Fedrigo O."/>
            <person name="Jarvis E.D."/>
            <person name="Hiller M."/>
            <person name="Vernes S.C."/>
            <person name="Myers E.W."/>
            <person name="Teeling E.C."/>
        </authorList>
    </citation>
    <scope>NUCLEOTIDE SEQUENCE [LARGE SCALE GENOMIC DNA]</scope>
    <source>
        <strain evidence="1">MMyoMyo1</strain>
        <tissue evidence="1">Flight muscle</tissue>
    </source>
</reference>
<evidence type="ECO:0000313" key="2">
    <source>
        <dbReference type="Proteomes" id="UP000527355"/>
    </source>
</evidence>
<protein>
    <submittedName>
        <fullName evidence="1">Uncharacterized protein</fullName>
    </submittedName>
</protein>
<gene>
    <name evidence="1" type="ORF">mMyoMyo1_010237</name>
</gene>
<accession>A0A7J7RRX9</accession>
<evidence type="ECO:0000313" key="1">
    <source>
        <dbReference type="EMBL" id="KAF6278908.1"/>
    </source>
</evidence>
<dbReference type="AlphaFoldDB" id="A0A7J7RRX9"/>
<dbReference type="EMBL" id="JABWUV010000023">
    <property type="protein sequence ID" value="KAF6278908.1"/>
    <property type="molecule type" value="Genomic_DNA"/>
</dbReference>